<dbReference type="AlphaFoldDB" id="X0XHM3"/>
<accession>X0XHM3</accession>
<organism evidence="1">
    <name type="scientific">marine sediment metagenome</name>
    <dbReference type="NCBI Taxonomy" id="412755"/>
    <lineage>
        <taxon>unclassified sequences</taxon>
        <taxon>metagenomes</taxon>
        <taxon>ecological metagenomes</taxon>
    </lineage>
</organism>
<name>X0XHM3_9ZZZZ</name>
<gene>
    <name evidence="1" type="ORF">S01H1_61541</name>
</gene>
<evidence type="ECO:0000313" key="1">
    <source>
        <dbReference type="EMBL" id="GAG34902.1"/>
    </source>
</evidence>
<comment type="caution">
    <text evidence="1">The sequence shown here is derived from an EMBL/GenBank/DDBJ whole genome shotgun (WGS) entry which is preliminary data.</text>
</comment>
<proteinExistence type="predicted"/>
<protein>
    <submittedName>
        <fullName evidence="1">Uncharacterized protein</fullName>
    </submittedName>
</protein>
<dbReference type="EMBL" id="BARS01040359">
    <property type="protein sequence ID" value="GAG34902.1"/>
    <property type="molecule type" value="Genomic_DNA"/>
</dbReference>
<feature type="non-terminal residue" evidence="1">
    <location>
        <position position="126"/>
    </location>
</feature>
<sequence length="126" mass="15314">MIKNNKSPKRSVFDYYIFIDYSESLIGYLVIEYPKIKDLLPKISRLRHYRESKKRKLYLKNVKQSFKNNNIKNYFLKFKIKRKSDSIEIYSDVLEFLKRHDNCLIFISVDDNQFKNFKKLVGIIEC</sequence>
<reference evidence="1" key="1">
    <citation type="journal article" date="2014" name="Front. Microbiol.">
        <title>High frequency of phylogenetically diverse reductive dehalogenase-homologous genes in deep subseafloor sedimentary metagenomes.</title>
        <authorList>
            <person name="Kawai M."/>
            <person name="Futagami T."/>
            <person name="Toyoda A."/>
            <person name="Takaki Y."/>
            <person name="Nishi S."/>
            <person name="Hori S."/>
            <person name="Arai W."/>
            <person name="Tsubouchi T."/>
            <person name="Morono Y."/>
            <person name="Uchiyama I."/>
            <person name="Ito T."/>
            <person name="Fujiyama A."/>
            <person name="Inagaki F."/>
            <person name="Takami H."/>
        </authorList>
    </citation>
    <scope>NUCLEOTIDE SEQUENCE</scope>
    <source>
        <strain evidence="1">Expedition CK06-06</strain>
    </source>
</reference>